<dbReference type="Proteomes" id="UP000199163">
    <property type="component" value="Unassembled WGS sequence"/>
</dbReference>
<sequence length="338" mass="37794">MNLAVKRALQELSQGNLIVLRDAKGQGKLLGLADHTTSETVNFMIKYAKGLVSVGIEDSRAQELDLTLQEQSPFSNEEVQSYTVSVDIEETTTGISAFERYQTIAALIDSARKPEEFKRPGHIFPVIAHEKGIFGKQTHVELGIALAKQAGAYPAVVLCDVLNENGGLAGAEDMKALADEHDMFMLRAEDVMQEYTERETVVNKIDEKRVTNFVGDFTLISYENRLDSYTDFVFAAPSKDQETVPVYVHKQCSQCPTMACDCHHHFQQALSRIKTMGGICLQMRYRQEQTTFTQVLDKNETDVLAVKILKDMGIGEFHFINQNLVCNTEGESLEEKAI</sequence>
<dbReference type="InterPro" id="IPR032677">
    <property type="entry name" value="GTP_cyclohydro_II"/>
</dbReference>
<name>A0A1G8GXZ5_9BACI</name>
<dbReference type="OrthoDB" id="9793111at2"/>
<dbReference type="Gene3D" id="3.40.50.10990">
    <property type="entry name" value="GTP cyclohydrolase II"/>
    <property type="match status" value="1"/>
</dbReference>
<evidence type="ECO:0000259" key="8">
    <source>
        <dbReference type="Pfam" id="PF00925"/>
    </source>
</evidence>
<evidence type="ECO:0000256" key="2">
    <source>
        <dbReference type="ARBA" id="ARBA00002284"/>
    </source>
</evidence>
<keyword evidence="7" id="KW-0479">Metal-binding</keyword>
<keyword evidence="9" id="KW-0378">Hydrolase</keyword>
<dbReference type="GO" id="GO:0008686">
    <property type="term" value="F:3,4-dihydroxy-2-butanone-4-phosphate synthase activity"/>
    <property type="evidence" value="ECO:0007669"/>
    <property type="project" value="UniProtKB-EC"/>
</dbReference>
<dbReference type="Pfam" id="PF00926">
    <property type="entry name" value="DHBP_synthase"/>
    <property type="match status" value="1"/>
</dbReference>
<proteinExistence type="inferred from homology"/>
<comment type="pathway">
    <text evidence="3">Cofactor biosynthesis; riboflavin biosynthesis; 2-hydroxy-3-oxobutyl phosphate from D-ribulose 5-phosphate: step 1/1.</text>
</comment>
<evidence type="ECO:0000256" key="6">
    <source>
        <dbReference type="ARBA" id="ARBA00022619"/>
    </source>
</evidence>
<dbReference type="SUPFAM" id="SSF142695">
    <property type="entry name" value="RibA-like"/>
    <property type="match status" value="1"/>
</dbReference>
<dbReference type="EC" id="4.1.99.12" evidence="5"/>
<comment type="function">
    <text evidence="2">Catalyzes the conversion of D-ribulose 5-phosphate to formate and 3,4-dihydroxy-2-butanone 4-phosphate.</text>
</comment>
<dbReference type="Gene3D" id="3.90.870.10">
    <property type="entry name" value="DHBP synthase"/>
    <property type="match status" value="1"/>
</dbReference>
<dbReference type="GO" id="GO:0005829">
    <property type="term" value="C:cytosol"/>
    <property type="evidence" value="ECO:0007669"/>
    <property type="project" value="TreeGrafter"/>
</dbReference>
<dbReference type="InterPro" id="IPR017945">
    <property type="entry name" value="DHBP_synth_RibB-like_a/b_dom"/>
</dbReference>
<evidence type="ECO:0000313" key="10">
    <source>
        <dbReference type="Proteomes" id="UP000199163"/>
    </source>
</evidence>
<dbReference type="PANTHER" id="PTHR21327">
    <property type="entry name" value="GTP CYCLOHYDROLASE II-RELATED"/>
    <property type="match status" value="1"/>
</dbReference>
<gene>
    <name evidence="9" type="ORF">SAMN05192534_11765</name>
</gene>
<reference evidence="9 10" key="1">
    <citation type="submission" date="2016-10" db="EMBL/GenBank/DDBJ databases">
        <authorList>
            <person name="de Groot N.N."/>
        </authorList>
    </citation>
    <scope>NUCLEOTIDE SEQUENCE [LARGE SCALE GENOMIC DNA]</scope>
    <source>
        <strain evidence="9 10">DSM 21632</strain>
    </source>
</reference>
<keyword evidence="10" id="KW-1185">Reference proteome</keyword>
<dbReference type="GO" id="GO:0009231">
    <property type="term" value="P:riboflavin biosynthetic process"/>
    <property type="evidence" value="ECO:0007669"/>
    <property type="project" value="UniProtKB-UniPathway"/>
</dbReference>
<dbReference type="GO" id="GO:0016787">
    <property type="term" value="F:hydrolase activity"/>
    <property type="evidence" value="ECO:0007669"/>
    <property type="project" value="UniProtKB-KW"/>
</dbReference>
<dbReference type="RefSeq" id="WP_091274758.1">
    <property type="nucleotide sequence ID" value="NZ_FNDK01000017.1"/>
</dbReference>
<dbReference type="AlphaFoldDB" id="A0A1G8GXZ5"/>
<dbReference type="GO" id="GO:0046872">
    <property type="term" value="F:metal ion binding"/>
    <property type="evidence" value="ECO:0007669"/>
    <property type="project" value="UniProtKB-KW"/>
</dbReference>
<protein>
    <recommendedName>
        <fullName evidence="5">3,4-dihydroxy-2-butanone-4-phosphate synthase</fullName>
        <ecNumber evidence="5">4.1.99.12</ecNumber>
    </recommendedName>
</protein>
<accession>A0A1G8GXZ5</accession>
<dbReference type="UniPathway" id="UPA00275">
    <property type="reaction ID" value="UER00399"/>
</dbReference>
<evidence type="ECO:0000256" key="1">
    <source>
        <dbReference type="ARBA" id="ARBA00000141"/>
    </source>
</evidence>
<evidence type="ECO:0000313" key="9">
    <source>
        <dbReference type="EMBL" id="SDH99295.1"/>
    </source>
</evidence>
<keyword evidence="6" id="KW-0686">Riboflavin biosynthesis</keyword>
<evidence type="ECO:0000256" key="7">
    <source>
        <dbReference type="ARBA" id="ARBA00022723"/>
    </source>
</evidence>
<evidence type="ECO:0000256" key="3">
    <source>
        <dbReference type="ARBA" id="ARBA00004904"/>
    </source>
</evidence>
<dbReference type="STRING" id="568899.SAMN05192534_11765"/>
<dbReference type="InterPro" id="IPR036144">
    <property type="entry name" value="RibA-like_sf"/>
</dbReference>
<evidence type="ECO:0000256" key="5">
    <source>
        <dbReference type="ARBA" id="ARBA00012153"/>
    </source>
</evidence>
<dbReference type="SUPFAM" id="SSF55821">
    <property type="entry name" value="YrdC/RibB"/>
    <property type="match status" value="1"/>
</dbReference>
<dbReference type="InterPro" id="IPR000422">
    <property type="entry name" value="DHBP_synthase_RibB"/>
</dbReference>
<comment type="catalytic activity">
    <reaction evidence="1">
        <text>D-ribulose 5-phosphate = (2S)-2-hydroxy-3-oxobutyl phosphate + formate + H(+)</text>
        <dbReference type="Rhea" id="RHEA:18457"/>
        <dbReference type="ChEBI" id="CHEBI:15378"/>
        <dbReference type="ChEBI" id="CHEBI:15740"/>
        <dbReference type="ChEBI" id="CHEBI:58121"/>
        <dbReference type="ChEBI" id="CHEBI:58830"/>
        <dbReference type="EC" id="4.1.99.12"/>
    </reaction>
</comment>
<dbReference type="PANTHER" id="PTHR21327:SF18">
    <property type="entry name" value="3,4-DIHYDROXY-2-BUTANONE 4-PHOSPHATE SYNTHASE"/>
    <property type="match status" value="1"/>
</dbReference>
<organism evidence="9 10">
    <name type="scientific">Alteribacillus persepolensis</name>
    <dbReference type="NCBI Taxonomy" id="568899"/>
    <lineage>
        <taxon>Bacteria</taxon>
        <taxon>Bacillati</taxon>
        <taxon>Bacillota</taxon>
        <taxon>Bacilli</taxon>
        <taxon>Bacillales</taxon>
        <taxon>Bacillaceae</taxon>
        <taxon>Alteribacillus</taxon>
    </lineage>
</organism>
<feature type="domain" description="GTP cyclohydrolase II" evidence="8">
    <location>
        <begin position="211"/>
        <end position="292"/>
    </location>
</feature>
<evidence type="ECO:0000256" key="4">
    <source>
        <dbReference type="ARBA" id="ARBA00005520"/>
    </source>
</evidence>
<dbReference type="Pfam" id="PF00925">
    <property type="entry name" value="GTP_cyclohydro2"/>
    <property type="match status" value="1"/>
</dbReference>
<dbReference type="EMBL" id="FNDK01000017">
    <property type="protein sequence ID" value="SDH99295.1"/>
    <property type="molecule type" value="Genomic_DNA"/>
</dbReference>
<comment type="similarity">
    <text evidence="4">In the N-terminal section; belongs to the DHBP synthase family.</text>
</comment>